<reference evidence="2" key="1">
    <citation type="submission" date="2023-10" db="EMBL/GenBank/DDBJ databases">
        <authorList>
            <person name="Chen Y."/>
            <person name="Shah S."/>
            <person name="Dougan E. K."/>
            <person name="Thang M."/>
            <person name="Chan C."/>
        </authorList>
    </citation>
    <scope>NUCLEOTIDE SEQUENCE [LARGE SCALE GENOMIC DNA]</scope>
</reference>
<organism evidence="2 3">
    <name type="scientific">Prorocentrum cordatum</name>
    <dbReference type="NCBI Taxonomy" id="2364126"/>
    <lineage>
        <taxon>Eukaryota</taxon>
        <taxon>Sar</taxon>
        <taxon>Alveolata</taxon>
        <taxon>Dinophyceae</taxon>
        <taxon>Prorocentrales</taxon>
        <taxon>Prorocentraceae</taxon>
        <taxon>Prorocentrum</taxon>
    </lineage>
</organism>
<feature type="compositionally biased region" description="Low complexity" evidence="1">
    <location>
        <begin position="75"/>
        <end position="102"/>
    </location>
</feature>
<feature type="region of interest" description="Disordered" evidence="1">
    <location>
        <begin position="1"/>
        <end position="102"/>
    </location>
</feature>
<evidence type="ECO:0000313" key="3">
    <source>
        <dbReference type="Proteomes" id="UP001189429"/>
    </source>
</evidence>
<sequence>SGEGPARLRPGGCAAGCRGRRGPLQGAVGAGRPAVGPPRLRARPIIRGRVPGKHPVPREHPLGRRQGRPRRASRAARGAAAARPAASGRALGLALGPGCAAR</sequence>
<feature type="non-terminal residue" evidence="2">
    <location>
        <position position="102"/>
    </location>
</feature>
<dbReference type="EMBL" id="CAUYUJ010002072">
    <property type="protein sequence ID" value="CAK0799074.1"/>
    <property type="molecule type" value="Genomic_DNA"/>
</dbReference>
<accession>A0ABN9Q0D8</accession>
<feature type="compositionally biased region" description="Low complexity" evidence="1">
    <location>
        <begin position="1"/>
        <end position="39"/>
    </location>
</feature>
<evidence type="ECO:0000256" key="1">
    <source>
        <dbReference type="SAM" id="MobiDB-lite"/>
    </source>
</evidence>
<name>A0ABN9Q0D8_9DINO</name>
<feature type="compositionally biased region" description="Basic residues" evidence="1">
    <location>
        <begin position="40"/>
        <end position="52"/>
    </location>
</feature>
<gene>
    <name evidence="2" type="ORF">PCOR1329_LOCUS7626</name>
</gene>
<dbReference type="Proteomes" id="UP001189429">
    <property type="component" value="Unassembled WGS sequence"/>
</dbReference>
<feature type="compositionally biased region" description="Basic residues" evidence="1">
    <location>
        <begin position="63"/>
        <end position="74"/>
    </location>
</feature>
<feature type="non-terminal residue" evidence="2">
    <location>
        <position position="1"/>
    </location>
</feature>
<evidence type="ECO:0000313" key="2">
    <source>
        <dbReference type="EMBL" id="CAK0799074.1"/>
    </source>
</evidence>
<protein>
    <submittedName>
        <fullName evidence="2">Uncharacterized protein</fullName>
    </submittedName>
</protein>
<comment type="caution">
    <text evidence="2">The sequence shown here is derived from an EMBL/GenBank/DDBJ whole genome shotgun (WGS) entry which is preliminary data.</text>
</comment>
<keyword evidence="3" id="KW-1185">Reference proteome</keyword>
<proteinExistence type="predicted"/>